<dbReference type="CDD" id="cd20404">
    <property type="entry name" value="Tudor_Agenet_AtEML-like"/>
    <property type="match status" value="1"/>
</dbReference>
<accession>A0AAE0GR44</accession>
<dbReference type="Proteomes" id="UP001190700">
    <property type="component" value="Unassembled WGS sequence"/>
</dbReference>
<dbReference type="GO" id="GO:0003677">
    <property type="term" value="F:DNA binding"/>
    <property type="evidence" value="ECO:0007669"/>
    <property type="project" value="InterPro"/>
</dbReference>
<dbReference type="PANTHER" id="PTHR33050:SF7">
    <property type="entry name" value="RIBONUCLEASE H"/>
    <property type="match status" value="1"/>
</dbReference>
<dbReference type="Gene3D" id="3.30.420.10">
    <property type="entry name" value="Ribonuclease H-like superfamily/Ribonuclease H"/>
    <property type="match status" value="1"/>
</dbReference>
<gene>
    <name evidence="1" type="ORF">CYMTET_9617</name>
</gene>
<name>A0AAE0GR44_9CHLO</name>
<dbReference type="InterPro" id="IPR052055">
    <property type="entry name" value="Hepadnavirus_pol/RT"/>
</dbReference>
<dbReference type="EMBL" id="LGRX02003210">
    <property type="protein sequence ID" value="KAK3282657.1"/>
    <property type="molecule type" value="Genomic_DNA"/>
</dbReference>
<dbReference type="CDD" id="cd09275">
    <property type="entry name" value="RNase_HI_RT_DIRS1"/>
    <property type="match status" value="1"/>
</dbReference>
<comment type="caution">
    <text evidence="1">The sequence shown here is derived from an EMBL/GenBank/DDBJ whole genome shotgun (WGS) entry which is preliminary data.</text>
</comment>
<dbReference type="Gene3D" id="2.30.30.140">
    <property type="match status" value="1"/>
</dbReference>
<dbReference type="InterPro" id="IPR036397">
    <property type="entry name" value="RNaseH_sf"/>
</dbReference>
<organism evidence="1 2">
    <name type="scientific">Cymbomonas tetramitiformis</name>
    <dbReference type="NCBI Taxonomy" id="36881"/>
    <lineage>
        <taxon>Eukaryota</taxon>
        <taxon>Viridiplantae</taxon>
        <taxon>Chlorophyta</taxon>
        <taxon>Pyramimonadophyceae</taxon>
        <taxon>Pyramimonadales</taxon>
        <taxon>Pyramimonadaceae</taxon>
        <taxon>Cymbomonas</taxon>
    </lineage>
</organism>
<evidence type="ECO:0008006" key="3">
    <source>
        <dbReference type="Google" id="ProtNLM"/>
    </source>
</evidence>
<protein>
    <recommendedName>
        <fullName evidence="3">RNase H type-1 domain-containing protein</fullName>
    </recommendedName>
</protein>
<reference evidence="1 2" key="1">
    <citation type="journal article" date="2015" name="Genome Biol. Evol.">
        <title>Comparative Genomics of a Bacterivorous Green Alga Reveals Evolutionary Causalities and Consequences of Phago-Mixotrophic Mode of Nutrition.</title>
        <authorList>
            <person name="Burns J.A."/>
            <person name="Paasch A."/>
            <person name="Narechania A."/>
            <person name="Kim E."/>
        </authorList>
    </citation>
    <scope>NUCLEOTIDE SEQUENCE [LARGE SCALE GENOMIC DNA]</scope>
    <source>
        <strain evidence="1 2">PLY_AMNH</strain>
    </source>
</reference>
<dbReference type="GO" id="GO:0009007">
    <property type="term" value="F:site-specific DNA-methyltransferase (adenine-specific) activity"/>
    <property type="evidence" value="ECO:0007669"/>
    <property type="project" value="InterPro"/>
</dbReference>
<dbReference type="InterPro" id="IPR008593">
    <property type="entry name" value="Dam_MeTrfase"/>
</dbReference>
<dbReference type="Pfam" id="PF05869">
    <property type="entry name" value="Dam"/>
    <property type="match status" value="1"/>
</dbReference>
<sequence length="647" mass="73091">MAAVAIDADLLRANQLPTARLYLRELYFVLGKKSSWGSKKLHITHLELEAVYKTVRSFLSELEGKVVRLYCDNQAVVAMLSHFTSRNPELMRHMRKLWLLLDLHDIELQARYIRSEANEWADRLSRDKDLDEWRINKRWFKYAEEQWGEHSVDRFASEISAQLPRYYSAWHDPGCEGVDSLAYDWRGEHNWANPPWGLLDEVAHKLREEGAAATVVAPYWLGQSWFRELEALAAEVVIVPRRRDLFTPKGWEGQGDEINKPEEEVRPGCKIEVFWPEDQAWYPGIVGATGEDGRMKIEYDDGDVENVVLKEGKYRVFPSEYSMGVLDAVSMKMGMQQATATPWKTALLRHWTEKLGGNQHSDAAAEMQAVIDSRQLRTALEEVREVLHRGELAVAAGDSSHRAVVNGRPTKVRGRRRAGLSHVKGMTAMQTAAAEQQNITETVRTYLPSSAVRPQTGTAMLRESLLRDSNGLSTVLEKEKGKNHLLCKRRLCIPRGGVAKLHELLDRWEQTRDEDWLQAASTSTSRAADTAGYWRLPCDKKNQFKTVNANEWIACALGHVGCVPPEGGHYTAHCTRKGATTCSRAIGVVMEKVCFFGGWVQLSSAVHAYIDPTAVADVDMVYYFGWLTPGWQQTAAPLEKESAGTNL</sequence>
<dbReference type="PANTHER" id="PTHR33050">
    <property type="entry name" value="REVERSE TRANSCRIPTASE DOMAIN-CONTAINING PROTEIN"/>
    <property type="match status" value="1"/>
</dbReference>
<evidence type="ECO:0000313" key="2">
    <source>
        <dbReference type="Proteomes" id="UP001190700"/>
    </source>
</evidence>
<dbReference type="GO" id="GO:0009307">
    <property type="term" value="P:DNA restriction-modification system"/>
    <property type="evidence" value="ECO:0007669"/>
    <property type="project" value="InterPro"/>
</dbReference>
<keyword evidence="2" id="KW-1185">Reference proteome</keyword>
<dbReference type="AlphaFoldDB" id="A0AAE0GR44"/>
<proteinExistence type="predicted"/>
<evidence type="ECO:0000313" key="1">
    <source>
        <dbReference type="EMBL" id="KAK3282657.1"/>
    </source>
</evidence>